<gene>
    <name evidence="3" type="ORF">QA636_35795</name>
</gene>
<dbReference type="EMBL" id="CP121646">
    <property type="protein sequence ID" value="WFU62752.1"/>
    <property type="molecule type" value="Genomic_DNA"/>
</dbReference>
<sequence length="104" mass="11698">MKLAAGLREEINFAEAFLPNSEQNGGHATMSASAFEWEKVIALFMIATGFMLLLVGLIVKRRQQRSDEREEEEEVIDQTRPQMAPLQRLASTERPKQGDQGGHN</sequence>
<evidence type="ECO:0000256" key="2">
    <source>
        <dbReference type="SAM" id="Phobius"/>
    </source>
</evidence>
<reference evidence="3 4" key="1">
    <citation type="submission" date="2023-04" db="EMBL/GenBank/DDBJ databases">
        <title>Australian commercial rhizobial inoculants.</title>
        <authorList>
            <person name="Kohlmeier M.G."/>
            <person name="O'Hara G.W."/>
            <person name="Colombi E."/>
            <person name="Ramsay J.P."/>
            <person name="Terpolilli J."/>
        </authorList>
    </citation>
    <scope>NUCLEOTIDE SEQUENCE [LARGE SCALE GENOMIC DNA]</scope>
    <source>
        <strain evidence="3 4">CB627</strain>
    </source>
</reference>
<feature type="region of interest" description="Disordered" evidence="1">
    <location>
        <begin position="62"/>
        <end position="104"/>
    </location>
</feature>
<keyword evidence="4" id="KW-1185">Reference proteome</keyword>
<evidence type="ECO:0000313" key="4">
    <source>
        <dbReference type="Proteomes" id="UP001221546"/>
    </source>
</evidence>
<dbReference type="Proteomes" id="UP001221546">
    <property type="component" value="Chromosome"/>
</dbReference>
<feature type="transmembrane region" description="Helical" evidence="2">
    <location>
        <begin position="40"/>
        <end position="59"/>
    </location>
</feature>
<accession>A0ABY8JB16</accession>
<keyword evidence="2" id="KW-0812">Transmembrane</keyword>
<evidence type="ECO:0000313" key="3">
    <source>
        <dbReference type="EMBL" id="WFU62752.1"/>
    </source>
</evidence>
<keyword evidence="2" id="KW-0472">Membrane</keyword>
<protein>
    <submittedName>
        <fullName evidence="3">Uncharacterized protein</fullName>
    </submittedName>
</protein>
<organism evidence="3 4">
    <name type="scientific">Bradyrhizobium brasilense</name>
    <dbReference type="NCBI Taxonomy" id="1419277"/>
    <lineage>
        <taxon>Bacteria</taxon>
        <taxon>Pseudomonadati</taxon>
        <taxon>Pseudomonadota</taxon>
        <taxon>Alphaproteobacteria</taxon>
        <taxon>Hyphomicrobiales</taxon>
        <taxon>Nitrobacteraceae</taxon>
        <taxon>Bradyrhizobium</taxon>
    </lineage>
</organism>
<keyword evidence="2" id="KW-1133">Transmembrane helix</keyword>
<evidence type="ECO:0000256" key="1">
    <source>
        <dbReference type="SAM" id="MobiDB-lite"/>
    </source>
</evidence>
<dbReference type="RefSeq" id="WP_310885407.1">
    <property type="nucleotide sequence ID" value="NZ_CP121646.1"/>
</dbReference>
<proteinExistence type="predicted"/>
<name>A0ABY8JB16_9BRAD</name>